<dbReference type="SUPFAM" id="SSF54909">
    <property type="entry name" value="Dimeric alpha+beta barrel"/>
    <property type="match status" value="1"/>
</dbReference>
<proteinExistence type="inferred from homology"/>
<dbReference type="EMBL" id="JALPRX010000103">
    <property type="protein sequence ID" value="MCK8787011.1"/>
    <property type="molecule type" value="Genomic_DNA"/>
</dbReference>
<dbReference type="RefSeq" id="WP_248669067.1">
    <property type="nucleotide sequence ID" value="NZ_JALPRX010000103.1"/>
</dbReference>
<dbReference type="InterPro" id="IPR051807">
    <property type="entry name" value="Sec-metab_biosynth-assoc"/>
</dbReference>
<gene>
    <name evidence="3" type="ORF">M0638_21795</name>
</gene>
<name>A0A9X1YBF3_9PROT</name>
<dbReference type="PANTHER" id="PTHR33606:SF3">
    <property type="entry name" value="PROTEIN YCII"/>
    <property type="match status" value="1"/>
</dbReference>
<feature type="domain" description="YCII-related" evidence="2">
    <location>
        <begin position="5"/>
        <end position="90"/>
    </location>
</feature>
<evidence type="ECO:0000259" key="2">
    <source>
        <dbReference type="Pfam" id="PF03795"/>
    </source>
</evidence>
<organism evidence="3 4">
    <name type="scientific">Roseomonas acroporae</name>
    <dbReference type="NCBI Taxonomy" id="2937791"/>
    <lineage>
        <taxon>Bacteria</taxon>
        <taxon>Pseudomonadati</taxon>
        <taxon>Pseudomonadota</taxon>
        <taxon>Alphaproteobacteria</taxon>
        <taxon>Acetobacterales</taxon>
        <taxon>Roseomonadaceae</taxon>
        <taxon>Roseomonas</taxon>
    </lineage>
</organism>
<dbReference type="Gene3D" id="3.30.70.1060">
    <property type="entry name" value="Dimeric alpha+beta barrel"/>
    <property type="match status" value="1"/>
</dbReference>
<reference evidence="3" key="1">
    <citation type="submission" date="2022-04" db="EMBL/GenBank/DDBJ databases">
        <title>Roseomonas acroporae sp. nov., isolated from coral Acropora digitifera.</title>
        <authorList>
            <person name="Sun H."/>
        </authorList>
    </citation>
    <scope>NUCLEOTIDE SEQUENCE</scope>
    <source>
        <strain evidence="3">NAR14</strain>
    </source>
</reference>
<sequence>MSQHWIIHCLDHAGANPTRLRHYEAHKAYLSGALPVRILVSGPLLGEDGETAIGSLFLVEAPDRAAVEAFHAADPFRAAGIWREVAIHRFLKRQDNR</sequence>
<comment type="caution">
    <text evidence="3">The sequence shown here is derived from an EMBL/GenBank/DDBJ whole genome shotgun (WGS) entry which is preliminary data.</text>
</comment>
<dbReference type="Proteomes" id="UP001139516">
    <property type="component" value="Unassembled WGS sequence"/>
</dbReference>
<dbReference type="InterPro" id="IPR011008">
    <property type="entry name" value="Dimeric_a/b-barrel"/>
</dbReference>
<accession>A0A9X1YBF3</accession>
<keyword evidence="4" id="KW-1185">Reference proteome</keyword>
<evidence type="ECO:0000256" key="1">
    <source>
        <dbReference type="ARBA" id="ARBA00007689"/>
    </source>
</evidence>
<comment type="similarity">
    <text evidence="1">Belongs to the YciI family.</text>
</comment>
<dbReference type="AlphaFoldDB" id="A0A9X1YBF3"/>
<evidence type="ECO:0000313" key="4">
    <source>
        <dbReference type="Proteomes" id="UP001139516"/>
    </source>
</evidence>
<dbReference type="PANTHER" id="PTHR33606">
    <property type="entry name" value="PROTEIN YCII"/>
    <property type="match status" value="1"/>
</dbReference>
<dbReference type="Pfam" id="PF03795">
    <property type="entry name" value="YCII"/>
    <property type="match status" value="1"/>
</dbReference>
<protein>
    <submittedName>
        <fullName evidence="3">YciI family protein</fullName>
    </submittedName>
</protein>
<evidence type="ECO:0000313" key="3">
    <source>
        <dbReference type="EMBL" id="MCK8787011.1"/>
    </source>
</evidence>
<dbReference type="InterPro" id="IPR005545">
    <property type="entry name" value="YCII"/>
</dbReference>